<dbReference type="Proteomes" id="UP000007264">
    <property type="component" value="Unassembled WGS sequence"/>
</dbReference>
<protein>
    <submittedName>
        <fullName evidence="2">Uncharacterized protein</fullName>
    </submittedName>
</protein>
<evidence type="ECO:0000313" key="2">
    <source>
        <dbReference type="EMBL" id="EIE19063.1"/>
    </source>
</evidence>
<keyword evidence="1" id="KW-0472">Membrane</keyword>
<organism evidence="2 3">
    <name type="scientific">Coccomyxa subellipsoidea (strain C-169)</name>
    <name type="common">Green microalga</name>
    <dbReference type="NCBI Taxonomy" id="574566"/>
    <lineage>
        <taxon>Eukaryota</taxon>
        <taxon>Viridiplantae</taxon>
        <taxon>Chlorophyta</taxon>
        <taxon>core chlorophytes</taxon>
        <taxon>Trebouxiophyceae</taxon>
        <taxon>Trebouxiophyceae incertae sedis</taxon>
        <taxon>Coccomyxaceae</taxon>
        <taxon>Coccomyxa</taxon>
        <taxon>Coccomyxa subellipsoidea</taxon>
    </lineage>
</organism>
<evidence type="ECO:0000313" key="3">
    <source>
        <dbReference type="Proteomes" id="UP000007264"/>
    </source>
</evidence>
<accession>I0YKZ4</accession>
<keyword evidence="3" id="KW-1185">Reference proteome</keyword>
<keyword evidence="1" id="KW-0812">Transmembrane</keyword>
<feature type="transmembrane region" description="Helical" evidence="1">
    <location>
        <begin position="20"/>
        <end position="40"/>
    </location>
</feature>
<dbReference type="AlphaFoldDB" id="I0YKZ4"/>
<proteinExistence type="predicted"/>
<dbReference type="GeneID" id="17036993"/>
<sequence length="92" mass="10275">MQATRLWIGMYTTPRLRRRIMFWTITVLSFILLAGEWGAFVHYRKDNTTHGGGASALLEALGSLPFSFEAASVTVGINIATRYGEHAPFARE</sequence>
<evidence type="ECO:0000256" key="1">
    <source>
        <dbReference type="SAM" id="Phobius"/>
    </source>
</evidence>
<dbReference type="RefSeq" id="XP_005643607.1">
    <property type="nucleotide sequence ID" value="XM_005643550.1"/>
</dbReference>
<name>I0YKZ4_COCSC</name>
<reference evidence="2 3" key="1">
    <citation type="journal article" date="2012" name="Genome Biol.">
        <title>The genome of the polar eukaryotic microalga coccomyxa subellipsoidea reveals traits of cold adaptation.</title>
        <authorList>
            <person name="Blanc G."/>
            <person name="Agarkova I."/>
            <person name="Grimwood J."/>
            <person name="Kuo A."/>
            <person name="Brueggeman A."/>
            <person name="Dunigan D."/>
            <person name="Gurnon J."/>
            <person name="Ladunga I."/>
            <person name="Lindquist E."/>
            <person name="Lucas S."/>
            <person name="Pangilinan J."/>
            <person name="Proschold T."/>
            <person name="Salamov A."/>
            <person name="Schmutz J."/>
            <person name="Weeks D."/>
            <person name="Yamada T."/>
            <person name="Claverie J.M."/>
            <person name="Grigoriev I."/>
            <person name="Van Etten J."/>
            <person name="Lomsadze A."/>
            <person name="Borodovsky M."/>
        </authorList>
    </citation>
    <scope>NUCLEOTIDE SEQUENCE [LARGE SCALE GENOMIC DNA]</scope>
    <source>
        <strain evidence="2 3">C-169</strain>
    </source>
</reference>
<gene>
    <name evidence="2" type="ORF">COCSUDRAFT_59549</name>
</gene>
<dbReference type="EMBL" id="AGSI01000020">
    <property type="protein sequence ID" value="EIE19063.1"/>
    <property type="molecule type" value="Genomic_DNA"/>
</dbReference>
<keyword evidence="1" id="KW-1133">Transmembrane helix</keyword>
<comment type="caution">
    <text evidence="2">The sequence shown here is derived from an EMBL/GenBank/DDBJ whole genome shotgun (WGS) entry which is preliminary data.</text>
</comment>
<dbReference type="KEGG" id="csl:COCSUDRAFT_59549"/>